<accession>A0A0D0BZY7</accession>
<reference evidence="4 5" key="1">
    <citation type="submission" date="2014-04" db="EMBL/GenBank/DDBJ databases">
        <title>Evolutionary Origins and Diversification of the Mycorrhizal Mutualists.</title>
        <authorList>
            <consortium name="DOE Joint Genome Institute"/>
            <consortium name="Mycorrhizal Genomics Consortium"/>
            <person name="Kohler A."/>
            <person name="Kuo A."/>
            <person name="Nagy L.G."/>
            <person name="Floudas D."/>
            <person name="Copeland A."/>
            <person name="Barry K.W."/>
            <person name="Cichocki N."/>
            <person name="Veneault-Fourrey C."/>
            <person name="LaButti K."/>
            <person name="Lindquist E.A."/>
            <person name="Lipzen A."/>
            <person name="Lundell T."/>
            <person name="Morin E."/>
            <person name="Murat C."/>
            <person name="Riley R."/>
            <person name="Ohm R."/>
            <person name="Sun H."/>
            <person name="Tunlid A."/>
            <person name="Henrissat B."/>
            <person name="Grigoriev I.V."/>
            <person name="Hibbett D.S."/>
            <person name="Martin F."/>
        </authorList>
    </citation>
    <scope>NUCLEOTIDE SEQUENCE [LARGE SCALE GENOMIC DNA]</scope>
    <source>
        <strain evidence="4 5">FD-317 M1</strain>
    </source>
</reference>
<comment type="similarity">
    <text evidence="1">Belongs to the NmrA-type oxidoreductase family.</text>
</comment>
<dbReference type="InterPro" id="IPR008030">
    <property type="entry name" value="NmrA-like"/>
</dbReference>
<organism evidence="4 5">
    <name type="scientific">Collybiopsis luxurians FD-317 M1</name>
    <dbReference type="NCBI Taxonomy" id="944289"/>
    <lineage>
        <taxon>Eukaryota</taxon>
        <taxon>Fungi</taxon>
        <taxon>Dikarya</taxon>
        <taxon>Basidiomycota</taxon>
        <taxon>Agaricomycotina</taxon>
        <taxon>Agaricomycetes</taxon>
        <taxon>Agaricomycetidae</taxon>
        <taxon>Agaricales</taxon>
        <taxon>Marasmiineae</taxon>
        <taxon>Omphalotaceae</taxon>
        <taxon>Collybiopsis</taxon>
        <taxon>Collybiopsis luxurians</taxon>
    </lineage>
</organism>
<protein>
    <recommendedName>
        <fullName evidence="3">NmrA-like domain-containing protein</fullName>
    </recommendedName>
</protein>
<dbReference type="InterPro" id="IPR036291">
    <property type="entry name" value="NAD(P)-bd_dom_sf"/>
</dbReference>
<dbReference type="GO" id="GO:0005634">
    <property type="term" value="C:nucleus"/>
    <property type="evidence" value="ECO:0007669"/>
    <property type="project" value="TreeGrafter"/>
</dbReference>
<dbReference type="OrthoDB" id="300709at2759"/>
<dbReference type="CDD" id="cd05251">
    <property type="entry name" value="NmrA_like_SDR_a"/>
    <property type="match status" value="1"/>
</dbReference>
<dbReference type="Proteomes" id="UP000053593">
    <property type="component" value="Unassembled WGS sequence"/>
</dbReference>
<proteinExistence type="inferred from homology"/>
<evidence type="ECO:0000313" key="4">
    <source>
        <dbReference type="EMBL" id="KIK55539.1"/>
    </source>
</evidence>
<dbReference type="InterPro" id="IPR051164">
    <property type="entry name" value="NmrA-like_oxidored"/>
</dbReference>
<dbReference type="HOGENOM" id="CLU_007383_8_0_1"/>
<dbReference type="AlphaFoldDB" id="A0A0D0BZY7"/>
<dbReference type="Pfam" id="PF05368">
    <property type="entry name" value="NmrA"/>
    <property type="match status" value="1"/>
</dbReference>
<evidence type="ECO:0000313" key="5">
    <source>
        <dbReference type="Proteomes" id="UP000053593"/>
    </source>
</evidence>
<evidence type="ECO:0000256" key="2">
    <source>
        <dbReference type="ARBA" id="ARBA00022857"/>
    </source>
</evidence>
<gene>
    <name evidence="4" type="ORF">GYMLUDRAFT_175551</name>
</gene>
<dbReference type="SUPFAM" id="SSF51735">
    <property type="entry name" value="NAD(P)-binding Rossmann-fold domains"/>
    <property type="match status" value="1"/>
</dbReference>
<feature type="domain" description="NmrA-like" evidence="3">
    <location>
        <begin position="2"/>
        <end position="263"/>
    </location>
</feature>
<dbReference type="PANTHER" id="PTHR42748:SF14">
    <property type="entry name" value="SNOAL-LIKE DOMAIN-CONTAINING PROTEIN"/>
    <property type="match status" value="1"/>
</dbReference>
<dbReference type="EMBL" id="KN834805">
    <property type="protein sequence ID" value="KIK55539.1"/>
    <property type="molecule type" value="Genomic_DNA"/>
</dbReference>
<keyword evidence="5" id="KW-1185">Reference proteome</keyword>
<keyword evidence="2" id="KW-0521">NADP</keyword>
<dbReference type="Gene3D" id="3.90.25.10">
    <property type="entry name" value="UDP-galactose 4-epimerase, domain 1"/>
    <property type="match status" value="1"/>
</dbReference>
<name>A0A0D0BZY7_9AGAR</name>
<evidence type="ECO:0000256" key="1">
    <source>
        <dbReference type="ARBA" id="ARBA00006328"/>
    </source>
</evidence>
<evidence type="ECO:0000259" key="3">
    <source>
        <dbReference type="Pfam" id="PF05368"/>
    </source>
</evidence>
<dbReference type="PANTHER" id="PTHR42748">
    <property type="entry name" value="NITROGEN METABOLITE REPRESSION PROTEIN NMRA FAMILY MEMBER"/>
    <property type="match status" value="1"/>
</dbReference>
<sequence length="341" mass="37678">MLILVIGATGAQGRPVISSLLRPQDDGSPSPYSVRALTRDPNNEHARLLASWGVELFKGQIEDAKSIAAALEGCHGVFVNIDTFSVGTQTEIYTGIKLFEQAHRAGIKHFIWSGLDYASKLGGFDPKYDQAVHYHAKAIVGQYLQLQPSSPSGDSLTWSILSTGPYLENLRGPLLGPLPEKENGAVVWSLPLGDGRFPAISVEDIGWWARYMFDHRAETSGQELKVASEMMNIDQLVETFTRVTGIPAIYKRISIEEHLAKNPARCSKPVVKAQPNGYTIGEAYRGLYGIWGGGLLTRDMEWIRRTHPTGYTLESFIKQKGIDGSRDGDFTLLKDSHLHRE</sequence>
<dbReference type="Gene3D" id="3.40.50.720">
    <property type="entry name" value="NAD(P)-binding Rossmann-like Domain"/>
    <property type="match status" value="1"/>
</dbReference>